<dbReference type="EMBL" id="SLUP01000005">
    <property type="protein sequence ID" value="TCL65518.1"/>
    <property type="molecule type" value="Genomic_DNA"/>
</dbReference>
<dbReference type="AlphaFoldDB" id="A0A4R1RHG0"/>
<name>A0A4R1RHG0_9FLAO</name>
<gene>
    <name evidence="1" type="ORF">EV196_105180</name>
</gene>
<keyword evidence="2" id="KW-1185">Reference proteome</keyword>
<evidence type="ECO:0000313" key="2">
    <source>
        <dbReference type="Proteomes" id="UP000295455"/>
    </source>
</evidence>
<comment type="caution">
    <text evidence="1">The sequence shown here is derived from an EMBL/GenBank/DDBJ whole genome shotgun (WGS) entry which is preliminary data.</text>
</comment>
<proteinExistence type="predicted"/>
<evidence type="ECO:0000313" key="1">
    <source>
        <dbReference type="EMBL" id="TCL65518.1"/>
    </source>
</evidence>
<dbReference type="Proteomes" id="UP000295455">
    <property type="component" value="Unassembled WGS sequence"/>
</dbReference>
<dbReference type="SUPFAM" id="SSF63829">
    <property type="entry name" value="Calcium-dependent phosphotriesterase"/>
    <property type="match status" value="1"/>
</dbReference>
<organism evidence="1 2">
    <name type="scientific">Mariniflexile fucanivorans</name>
    <dbReference type="NCBI Taxonomy" id="264023"/>
    <lineage>
        <taxon>Bacteria</taxon>
        <taxon>Pseudomonadati</taxon>
        <taxon>Bacteroidota</taxon>
        <taxon>Flavobacteriia</taxon>
        <taxon>Flavobacteriales</taxon>
        <taxon>Flavobacteriaceae</taxon>
        <taxon>Mariniflexile</taxon>
    </lineage>
</organism>
<accession>A0A4R1RHG0</accession>
<dbReference type="Gene3D" id="2.130.10.10">
    <property type="entry name" value="YVTN repeat-like/Quinoprotein amine dehydrogenase"/>
    <property type="match status" value="1"/>
</dbReference>
<protein>
    <submittedName>
        <fullName evidence="1">Uncharacterized protein</fullName>
    </submittedName>
</protein>
<reference evidence="1 2" key="1">
    <citation type="submission" date="2019-03" db="EMBL/GenBank/DDBJ databases">
        <title>Genomic Encyclopedia of Type Strains, Phase IV (KMG-IV): sequencing the most valuable type-strain genomes for metagenomic binning, comparative biology and taxonomic classification.</title>
        <authorList>
            <person name="Goeker M."/>
        </authorList>
    </citation>
    <scope>NUCLEOTIDE SEQUENCE [LARGE SCALE GENOMIC DNA]</scope>
    <source>
        <strain evidence="1 2">DSM 18792</strain>
    </source>
</reference>
<sequence length="289" mass="34021">MFLNYFTALISSFCIIYFMKFRIFRFTMKYLLSLLLFISFAINSQEAIEASFIEENTLDADIFISTNNFKTTFYILENVLFKHSEETKGIDIGYSNFQLGTITSVNTFNPLKINVFYRDFNTALILDNRLAEIFKIDFNTLSEYKNVSHITTGSDNTLWIFNENNQQLELFDYKTNTTRAQTLPIKHTVLDIKSNYNNCWVLTEKQLFVYDYFGNLLKKVKNNGYEAMNIDNENVILKKGNSLFYLKKNTNTIRPITLPNLLINQFFATNETLYIYNDENLHKYQLKTD</sequence>
<dbReference type="InterPro" id="IPR015943">
    <property type="entry name" value="WD40/YVTN_repeat-like_dom_sf"/>
</dbReference>